<organism evidence="1">
    <name type="scientific">marine sediment metagenome</name>
    <dbReference type="NCBI Taxonomy" id="412755"/>
    <lineage>
        <taxon>unclassified sequences</taxon>
        <taxon>metagenomes</taxon>
        <taxon>ecological metagenomes</taxon>
    </lineage>
</organism>
<sequence length="140" mass="15684">MNKVNINFPKTIKVGGFICKIVTGHTFVNTDLPQMIGRFEPTSHVIQLANTFVTDEGETVILDVATQWAVFFHELKHAMEALLGHTTGYGRFVGETLEDAEERITDTFSEAWMTVFRDNPDLCRALGNMPEDFAKEKSGS</sequence>
<protein>
    <submittedName>
        <fullName evidence="1">Uncharacterized protein</fullName>
    </submittedName>
</protein>
<evidence type="ECO:0000313" key="1">
    <source>
        <dbReference type="EMBL" id="KKL61572.1"/>
    </source>
</evidence>
<comment type="caution">
    <text evidence="1">The sequence shown here is derived from an EMBL/GenBank/DDBJ whole genome shotgun (WGS) entry which is preliminary data.</text>
</comment>
<accession>A0A0F9GEF9</accession>
<reference evidence="1" key="1">
    <citation type="journal article" date="2015" name="Nature">
        <title>Complex archaea that bridge the gap between prokaryotes and eukaryotes.</title>
        <authorList>
            <person name="Spang A."/>
            <person name="Saw J.H."/>
            <person name="Jorgensen S.L."/>
            <person name="Zaremba-Niedzwiedzka K."/>
            <person name="Martijn J."/>
            <person name="Lind A.E."/>
            <person name="van Eijk R."/>
            <person name="Schleper C."/>
            <person name="Guy L."/>
            <person name="Ettema T.J."/>
        </authorList>
    </citation>
    <scope>NUCLEOTIDE SEQUENCE</scope>
</reference>
<gene>
    <name evidence="1" type="ORF">LCGC14_2193990</name>
</gene>
<proteinExistence type="predicted"/>
<dbReference type="AlphaFoldDB" id="A0A0F9GEF9"/>
<dbReference type="EMBL" id="LAZR01028779">
    <property type="protein sequence ID" value="KKL61572.1"/>
    <property type="molecule type" value="Genomic_DNA"/>
</dbReference>
<name>A0A0F9GEF9_9ZZZZ</name>